<dbReference type="KEGG" id="sin:YN1551_2165"/>
<proteinExistence type="predicted"/>
<dbReference type="RefSeq" id="WP_012717772.1">
    <property type="nucleotide sequence ID" value="NC_012623.1"/>
</dbReference>
<evidence type="ECO:0000313" key="1">
    <source>
        <dbReference type="EMBL" id="ACP49174.1"/>
    </source>
</evidence>
<dbReference type="HOGENOM" id="CLU_2968621_0_0_2"/>
<evidence type="ECO:0000313" key="2">
    <source>
        <dbReference type="Proteomes" id="UP000006818"/>
    </source>
</evidence>
<reference evidence="1 2" key="1">
    <citation type="journal article" date="2009" name="Proc. Natl. Acad. Sci. U.S.A.">
        <title>Biogeography of the Sulfolobus islandicus pan-genome.</title>
        <authorList>
            <person name="Reno M.L."/>
            <person name="Held N.L."/>
            <person name="Fields C.J."/>
            <person name="Burke P.V."/>
            <person name="Whitaker R.J."/>
        </authorList>
    </citation>
    <scope>NUCLEOTIDE SEQUENCE [LARGE SCALE GENOMIC DNA]</scope>
    <source>
        <strain evidence="2">Y.N.15.51 / Yellowstone #2</strain>
    </source>
</reference>
<gene>
    <name evidence="1" type="ordered locus">YN1551_2165</name>
</gene>
<dbReference type="Proteomes" id="UP000006818">
    <property type="component" value="Chromosome"/>
</dbReference>
<name>C3NJF7_SACI1</name>
<accession>C3NJF7</accession>
<dbReference type="EMBL" id="CP001404">
    <property type="protein sequence ID" value="ACP49174.1"/>
    <property type="molecule type" value="Genomic_DNA"/>
</dbReference>
<dbReference type="GeneID" id="70692430"/>
<protein>
    <submittedName>
        <fullName evidence="1">Uncharacterized protein</fullName>
    </submittedName>
</protein>
<organism evidence="1 2">
    <name type="scientific">Saccharolobus islandicus (strain Y.N.15.51 / Yellowstone #2)</name>
    <name type="common">Sulfolobus islandicus</name>
    <dbReference type="NCBI Taxonomy" id="419942"/>
    <lineage>
        <taxon>Archaea</taxon>
        <taxon>Thermoproteota</taxon>
        <taxon>Thermoprotei</taxon>
        <taxon>Sulfolobales</taxon>
        <taxon>Sulfolobaceae</taxon>
        <taxon>Saccharolobus</taxon>
    </lineage>
</organism>
<sequence length="58" mass="6734">MSKGDLVKATLRNGLLHLPSFLKAEIKTKILVNYFSKKYDVPALSREEYRIVYGKRAY</sequence>
<dbReference type="AlphaFoldDB" id="C3NJF7"/>